<dbReference type="EMBL" id="JAGHKT020000031">
    <property type="protein sequence ID" value="MCM5673350.1"/>
    <property type="molecule type" value="Genomic_DNA"/>
</dbReference>
<proteinExistence type="predicted"/>
<organism evidence="1 2">
    <name type="scientific">Staphylococcus hominis</name>
    <dbReference type="NCBI Taxonomy" id="1290"/>
    <lineage>
        <taxon>Bacteria</taxon>
        <taxon>Bacillati</taxon>
        <taxon>Bacillota</taxon>
        <taxon>Bacilli</taxon>
        <taxon>Bacillales</taxon>
        <taxon>Staphylococcaceae</taxon>
        <taxon>Staphylococcus</taxon>
    </lineage>
</organism>
<dbReference type="RefSeq" id="WP_071860444.1">
    <property type="nucleotide sequence ID" value="NZ_JAGHKT020000031.1"/>
</dbReference>
<protein>
    <submittedName>
        <fullName evidence="1">Uncharacterized protein</fullName>
    </submittedName>
</protein>
<gene>
    <name evidence="1" type="ORF">J7T32_011505</name>
</gene>
<dbReference type="Proteomes" id="UP000665944">
    <property type="component" value="Unassembled WGS sequence"/>
</dbReference>
<accession>A0A8X8KIT0</accession>
<reference evidence="1 2" key="1">
    <citation type="submission" date="2022-06" db="EMBL/GenBank/DDBJ databases">
        <title>Staphylococcus hominis ShoR14 genome sequence.</title>
        <authorList>
            <person name="Yeo C.C."/>
            <person name="Chew C.H."/>
            <person name="Che Hamzah A.M."/>
            <person name="Al-Trad E.I."/>
        </authorList>
    </citation>
    <scope>NUCLEOTIDE SEQUENCE [LARGE SCALE GENOMIC DNA]</scope>
    <source>
        <strain evidence="1 2">ShoR14</strain>
    </source>
</reference>
<sequence length="71" mass="8517">MGGKKIIRAMMNAKNITYEDLKRIFKYKSVQSARNKMTRNTFTYREIEQLADELGYRIVFEDKDTGQRLEY</sequence>
<dbReference type="AlphaFoldDB" id="A0A8X8KIT0"/>
<name>A0A8X8KIT0_STAHO</name>
<comment type="caution">
    <text evidence="1">The sequence shown here is derived from an EMBL/GenBank/DDBJ whole genome shotgun (WGS) entry which is preliminary data.</text>
</comment>
<evidence type="ECO:0000313" key="1">
    <source>
        <dbReference type="EMBL" id="MCM5673350.1"/>
    </source>
</evidence>
<evidence type="ECO:0000313" key="2">
    <source>
        <dbReference type="Proteomes" id="UP000665944"/>
    </source>
</evidence>
<keyword evidence="2" id="KW-1185">Reference proteome</keyword>